<dbReference type="AlphaFoldDB" id="A0A0S4QRG0"/>
<protein>
    <recommendedName>
        <fullName evidence="2">DUF3298 domain-containing protein</fullName>
    </recommendedName>
</protein>
<evidence type="ECO:0000313" key="4">
    <source>
        <dbReference type="Proteomes" id="UP000198802"/>
    </source>
</evidence>
<feature type="compositionally biased region" description="Low complexity" evidence="1">
    <location>
        <begin position="79"/>
        <end position="90"/>
    </location>
</feature>
<dbReference type="Gene3D" id="3.90.640.20">
    <property type="entry name" value="Heat-shock cognate protein, ATPase"/>
    <property type="match status" value="1"/>
</dbReference>
<sequence length="311" mass="32484">MTVSSHHGPVIRISGPRGQQQDDSAGTGPGLPRRSLRLVRSRPRGPVTAAVACVLLLGAPLALVTGCQPSSGSGGSGKSTGTHTHASTRTTPRDKPPAVPAGQPNSPTTRAPGGSSAYRITIRNERGAIEPSASYTAQVPVLAGPDATVVRRVNAAIAAYVDQEKAHTAHETLTLTAGDPHVGTRVLALSFGGDRYPPGAAHPSELASGLVFDLRTGDRVTIEDVFTSTDAGLRRLEPVVRAELERRFPDGPTGGVTDPLPANYQQFVVNPKGLVVIVTELPYVLGPQSVLVPWNSLDGLVRPELAEILRS</sequence>
<name>A0A0S4QRG0_9ACTN</name>
<evidence type="ECO:0000259" key="2">
    <source>
        <dbReference type="Pfam" id="PF11738"/>
    </source>
</evidence>
<feature type="region of interest" description="Disordered" evidence="1">
    <location>
        <begin position="68"/>
        <end position="117"/>
    </location>
</feature>
<feature type="domain" description="DUF3298" evidence="2">
    <location>
        <begin position="223"/>
        <end position="295"/>
    </location>
</feature>
<dbReference type="InterPro" id="IPR037126">
    <property type="entry name" value="PdaC/RsiV-like_sf"/>
</dbReference>
<feature type="region of interest" description="Disordered" evidence="1">
    <location>
        <begin position="1"/>
        <end position="40"/>
    </location>
</feature>
<dbReference type="EMBL" id="FAOZ01000010">
    <property type="protein sequence ID" value="CUU57066.1"/>
    <property type="molecule type" value="Genomic_DNA"/>
</dbReference>
<evidence type="ECO:0000256" key="1">
    <source>
        <dbReference type="SAM" id="MobiDB-lite"/>
    </source>
</evidence>
<dbReference type="Pfam" id="PF11738">
    <property type="entry name" value="DUF3298"/>
    <property type="match status" value="1"/>
</dbReference>
<keyword evidence="4" id="KW-1185">Reference proteome</keyword>
<evidence type="ECO:0000313" key="3">
    <source>
        <dbReference type="EMBL" id="CUU57066.1"/>
    </source>
</evidence>
<organism evidence="3 4">
    <name type="scientific">Parafrankia irregularis</name>
    <dbReference type="NCBI Taxonomy" id="795642"/>
    <lineage>
        <taxon>Bacteria</taxon>
        <taxon>Bacillati</taxon>
        <taxon>Actinomycetota</taxon>
        <taxon>Actinomycetes</taxon>
        <taxon>Frankiales</taxon>
        <taxon>Frankiaceae</taxon>
        <taxon>Parafrankia</taxon>
    </lineage>
</organism>
<accession>A0A0S4QRG0</accession>
<dbReference type="Proteomes" id="UP000198802">
    <property type="component" value="Unassembled WGS sequence"/>
</dbReference>
<dbReference type="InterPro" id="IPR021729">
    <property type="entry name" value="DUF3298"/>
</dbReference>
<proteinExistence type="predicted"/>
<reference evidence="4" key="1">
    <citation type="submission" date="2015-11" db="EMBL/GenBank/DDBJ databases">
        <authorList>
            <person name="Varghese N."/>
        </authorList>
    </citation>
    <scope>NUCLEOTIDE SEQUENCE [LARGE SCALE GENOMIC DNA]</scope>
    <source>
        <strain evidence="4">DSM 45899</strain>
    </source>
</reference>
<gene>
    <name evidence="3" type="ORF">Ga0074812_11081</name>
</gene>